<evidence type="ECO:0000313" key="2">
    <source>
        <dbReference type="Proteomes" id="UP000288805"/>
    </source>
</evidence>
<accession>A0A438I207</accession>
<gene>
    <name evidence="1" type="ORF">CK203_046455</name>
</gene>
<reference evidence="1 2" key="1">
    <citation type="journal article" date="2018" name="PLoS Genet.">
        <title>Population sequencing reveals clonal diversity and ancestral inbreeding in the grapevine cultivar Chardonnay.</title>
        <authorList>
            <person name="Roach M.J."/>
            <person name="Johnson D.L."/>
            <person name="Bohlmann J."/>
            <person name="van Vuuren H.J."/>
            <person name="Jones S.J."/>
            <person name="Pretorius I.S."/>
            <person name="Schmidt S.A."/>
            <person name="Borneman A.R."/>
        </authorList>
    </citation>
    <scope>NUCLEOTIDE SEQUENCE [LARGE SCALE GENOMIC DNA]</scope>
    <source>
        <strain evidence="2">cv. Chardonnay</strain>
        <tissue evidence="1">Leaf</tissue>
    </source>
</reference>
<organism evidence="1 2">
    <name type="scientific">Vitis vinifera</name>
    <name type="common">Grape</name>
    <dbReference type="NCBI Taxonomy" id="29760"/>
    <lineage>
        <taxon>Eukaryota</taxon>
        <taxon>Viridiplantae</taxon>
        <taxon>Streptophyta</taxon>
        <taxon>Embryophyta</taxon>
        <taxon>Tracheophyta</taxon>
        <taxon>Spermatophyta</taxon>
        <taxon>Magnoliopsida</taxon>
        <taxon>eudicotyledons</taxon>
        <taxon>Gunneridae</taxon>
        <taxon>Pentapetalae</taxon>
        <taxon>rosids</taxon>
        <taxon>Vitales</taxon>
        <taxon>Vitaceae</taxon>
        <taxon>Viteae</taxon>
        <taxon>Vitis</taxon>
    </lineage>
</organism>
<comment type="caution">
    <text evidence="1">The sequence shown here is derived from an EMBL/GenBank/DDBJ whole genome shotgun (WGS) entry which is preliminary data.</text>
</comment>
<protein>
    <submittedName>
        <fullName evidence="1">Uncharacterized protein</fullName>
    </submittedName>
</protein>
<sequence length="58" mass="6318">MKKEDDVISAIRLGILGKPTGSYMFKTVLRVPNLACNLLPASKLTKESNCIAKFSDSC</sequence>
<dbReference type="Proteomes" id="UP000288805">
    <property type="component" value="Unassembled WGS sequence"/>
</dbReference>
<name>A0A438I207_VITVI</name>
<dbReference type="EMBL" id="QGNW01000152">
    <property type="protein sequence ID" value="RVW90712.1"/>
    <property type="molecule type" value="Genomic_DNA"/>
</dbReference>
<proteinExistence type="predicted"/>
<evidence type="ECO:0000313" key="1">
    <source>
        <dbReference type="EMBL" id="RVW90712.1"/>
    </source>
</evidence>
<dbReference type="AlphaFoldDB" id="A0A438I207"/>